<name>A0A392SNG7_9FABA</name>
<evidence type="ECO:0000313" key="1">
    <source>
        <dbReference type="EMBL" id="MCI50428.1"/>
    </source>
</evidence>
<evidence type="ECO:0000313" key="2">
    <source>
        <dbReference type="Proteomes" id="UP000265520"/>
    </source>
</evidence>
<keyword evidence="2" id="KW-1185">Reference proteome</keyword>
<comment type="caution">
    <text evidence="1">The sequence shown here is derived from an EMBL/GenBank/DDBJ whole genome shotgun (WGS) entry which is preliminary data.</text>
</comment>
<dbReference type="EMBL" id="LXQA010416630">
    <property type="protein sequence ID" value="MCI50428.1"/>
    <property type="molecule type" value="Genomic_DNA"/>
</dbReference>
<feature type="non-terminal residue" evidence="1">
    <location>
        <position position="36"/>
    </location>
</feature>
<reference evidence="1 2" key="1">
    <citation type="journal article" date="2018" name="Front. Plant Sci.">
        <title>Red Clover (Trifolium pratense) and Zigzag Clover (T. medium) - A Picture of Genomic Similarities and Differences.</title>
        <authorList>
            <person name="Dluhosova J."/>
            <person name="Istvanek J."/>
            <person name="Nedelnik J."/>
            <person name="Repkova J."/>
        </authorList>
    </citation>
    <scope>NUCLEOTIDE SEQUENCE [LARGE SCALE GENOMIC DNA]</scope>
    <source>
        <strain evidence="2">cv. 10/8</strain>
        <tissue evidence="1">Leaf</tissue>
    </source>
</reference>
<proteinExistence type="predicted"/>
<dbReference type="AlphaFoldDB" id="A0A392SNG7"/>
<sequence>MLVDSSGKIHEKHDFLLEPEAEFPVPVVAGVELSAV</sequence>
<organism evidence="1 2">
    <name type="scientific">Trifolium medium</name>
    <dbReference type="NCBI Taxonomy" id="97028"/>
    <lineage>
        <taxon>Eukaryota</taxon>
        <taxon>Viridiplantae</taxon>
        <taxon>Streptophyta</taxon>
        <taxon>Embryophyta</taxon>
        <taxon>Tracheophyta</taxon>
        <taxon>Spermatophyta</taxon>
        <taxon>Magnoliopsida</taxon>
        <taxon>eudicotyledons</taxon>
        <taxon>Gunneridae</taxon>
        <taxon>Pentapetalae</taxon>
        <taxon>rosids</taxon>
        <taxon>fabids</taxon>
        <taxon>Fabales</taxon>
        <taxon>Fabaceae</taxon>
        <taxon>Papilionoideae</taxon>
        <taxon>50 kb inversion clade</taxon>
        <taxon>NPAAA clade</taxon>
        <taxon>Hologalegina</taxon>
        <taxon>IRL clade</taxon>
        <taxon>Trifolieae</taxon>
        <taxon>Trifolium</taxon>
    </lineage>
</organism>
<dbReference type="Proteomes" id="UP000265520">
    <property type="component" value="Unassembled WGS sequence"/>
</dbReference>
<protein>
    <submittedName>
        <fullName evidence="1">Uncharacterized protein</fullName>
    </submittedName>
</protein>
<accession>A0A392SNG7</accession>